<feature type="transmembrane region" description="Helical" evidence="1">
    <location>
        <begin position="47"/>
        <end position="67"/>
    </location>
</feature>
<dbReference type="AlphaFoldDB" id="A0A4R5VEP6"/>
<reference evidence="2 3" key="1">
    <citation type="submission" date="2019-03" db="EMBL/GenBank/DDBJ databases">
        <title>Algoriphagus aquimaris sp. nov., isolated form marine sediment in Pohang, Korea.</title>
        <authorList>
            <person name="Kim J."/>
            <person name="Yoon S.-H."/>
            <person name="Lee S.-S."/>
        </authorList>
    </citation>
    <scope>NUCLEOTIDE SEQUENCE [LARGE SCALE GENOMIC DNA]</scope>
    <source>
        <strain evidence="2 3">F21</strain>
    </source>
</reference>
<sequence>MESIDLDKYKEAWKKEPIFEEKKLTEKEITQFIRSSSKSIQSQFKSALILDIVLKSILSLAVIYLLLFAKGSGLSFTLLTFLIILISGALLQFGTLKKLSLVKFGGSIIKNLQEYIGFYHIEYRKSILINASTATMIFLTGCYFYFIMKYGQVPDLEWDDYTVFGIGSLLSFGISFFAQNHQFRFNIGQLEKLMKEADEGSLKEEHIQNYHSNRKRWIWIFAILGIVGIVLLMYLLFT</sequence>
<feature type="transmembrane region" description="Helical" evidence="1">
    <location>
        <begin position="73"/>
        <end position="93"/>
    </location>
</feature>
<comment type="caution">
    <text evidence="2">The sequence shown here is derived from an EMBL/GenBank/DDBJ whole genome shotgun (WGS) entry which is preliminary data.</text>
</comment>
<keyword evidence="3" id="KW-1185">Reference proteome</keyword>
<accession>A0A4R5VEP6</accession>
<keyword evidence="1" id="KW-0812">Transmembrane</keyword>
<feature type="transmembrane region" description="Helical" evidence="1">
    <location>
        <begin position="161"/>
        <end position="178"/>
    </location>
</feature>
<feature type="transmembrane region" description="Helical" evidence="1">
    <location>
        <begin position="217"/>
        <end position="237"/>
    </location>
</feature>
<name>A0A4R5VEP6_9BACT</name>
<evidence type="ECO:0000313" key="3">
    <source>
        <dbReference type="Proteomes" id="UP000295438"/>
    </source>
</evidence>
<evidence type="ECO:0000313" key="2">
    <source>
        <dbReference type="EMBL" id="TDK50267.1"/>
    </source>
</evidence>
<feature type="transmembrane region" description="Helical" evidence="1">
    <location>
        <begin position="127"/>
        <end position="146"/>
    </location>
</feature>
<evidence type="ECO:0000256" key="1">
    <source>
        <dbReference type="SAM" id="Phobius"/>
    </source>
</evidence>
<gene>
    <name evidence="2" type="ORF">E1898_01540</name>
</gene>
<dbReference type="RefSeq" id="WP_100628778.1">
    <property type="nucleotide sequence ID" value="NZ_SMUW01000021.1"/>
</dbReference>
<protein>
    <submittedName>
        <fullName evidence="2">Uncharacterized protein</fullName>
    </submittedName>
</protein>
<organism evidence="2 3">
    <name type="scientific">Algoriphagus formosus</name>
    <dbReference type="NCBI Taxonomy" id="2007308"/>
    <lineage>
        <taxon>Bacteria</taxon>
        <taxon>Pseudomonadati</taxon>
        <taxon>Bacteroidota</taxon>
        <taxon>Cytophagia</taxon>
        <taxon>Cytophagales</taxon>
        <taxon>Cyclobacteriaceae</taxon>
        <taxon>Algoriphagus</taxon>
    </lineage>
</organism>
<dbReference type="EMBL" id="SMUW01000021">
    <property type="protein sequence ID" value="TDK50267.1"/>
    <property type="molecule type" value="Genomic_DNA"/>
</dbReference>
<keyword evidence="1" id="KW-1133">Transmembrane helix</keyword>
<proteinExistence type="predicted"/>
<keyword evidence="1" id="KW-0472">Membrane</keyword>
<dbReference type="Proteomes" id="UP000295438">
    <property type="component" value="Unassembled WGS sequence"/>
</dbReference>